<dbReference type="AlphaFoldDB" id="A0A0B1TCS1"/>
<dbReference type="InterPro" id="IPR014044">
    <property type="entry name" value="CAP_dom"/>
</dbReference>
<proteinExistence type="predicted"/>
<feature type="domain" description="SCP" evidence="1">
    <location>
        <begin position="1"/>
        <end position="96"/>
    </location>
</feature>
<keyword evidence="3" id="KW-1185">Reference proteome</keyword>
<dbReference type="EMBL" id="KN550685">
    <property type="protein sequence ID" value="KHJ93617.1"/>
    <property type="molecule type" value="Genomic_DNA"/>
</dbReference>
<organism evidence="2 3">
    <name type="scientific">Oesophagostomum dentatum</name>
    <name type="common">Nodular worm</name>
    <dbReference type="NCBI Taxonomy" id="61180"/>
    <lineage>
        <taxon>Eukaryota</taxon>
        <taxon>Metazoa</taxon>
        <taxon>Ecdysozoa</taxon>
        <taxon>Nematoda</taxon>
        <taxon>Chromadorea</taxon>
        <taxon>Rhabditida</taxon>
        <taxon>Rhabditina</taxon>
        <taxon>Rhabditomorpha</taxon>
        <taxon>Strongyloidea</taxon>
        <taxon>Strongylidae</taxon>
        <taxon>Oesophagostomum</taxon>
    </lineage>
</organism>
<evidence type="ECO:0000259" key="1">
    <source>
        <dbReference type="Pfam" id="PF00188"/>
    </source>
</evidence>
<reference evidence="2 3" key="1">
    <citation type="submission" date="2014-03" db="EMBL/GenBank/DDBJ databases">
        <title>Draft genome of the hookworm Oesophagostomum dentatum.</title>
        <authorList>
            <person name="Mitreva M."/>
        </authorList>
    </citation>
    <scope>NUCLEOTIDE SEQUENCE [LARGE SCALE GENOMIC DNA]</scope>
    <source>
        <strain evidence="2 3">OD-Hann</strain>
    </source>
</reference>
<evidence type="ECO:0000313" key="2">
    <source>
        <dbReference type="EMBL" id="KHJ93617.1"/>
    </source>
</evidence>
<protein>
    <recommendedName>
        <fullName evidence="1">SCP domain-containing protein</fullName>
    </recommendedName>
</protein>
<evidence type="ECO:0000313" key="3">
    <source>
        <dbReference type="Proteomes" id="UP000053660"/>
    </source>
</evidence>
<name>A0A0B1TCS1_OESDE</name>
<dbReference type="Pfam" id="PF00188">
    <property type="entry name" value="CAP"/>
    <property type="match status" value="1"/>
</dbReference>
<dbReference type="Gene3D" id="3.40.33.10">
    <property type="entry name" value="CAP"/>
    <property type="match status" value="1"/>
</dbReference>
<dbReference type="InterPro" id="IPR035940">
    <property type="entry name" value="CAP_sf"/>
</dbReference>
<dbReference type="Proteomes" id="UP000053660">
    <property type="component" value="Unassembled WGS sequence"/>
</dbReference>
<gene>
    <name evidence="2" type="ORF">OESDEN_06465</name>
</gene>
<accession>A0A0B1TCS1</accession>
<sequence>MTMLVWGCDLEQEATNYVRGCPTAASGTTTYGENFHRVSSANLQYYRDGVKDAVVAWWKVYRSYPVPRQMYMGASHGMVSSYSQVGKNVVYHSSDSVCEVVQMKTLQMWYR</sequence>
<dbReference type="SUPFAM" id="SSF55797">
    <property type="entry name" value="PR-1-like"/>
    <property type="match status" value="1"/>
</dbReference>